<dbReference type="EMBL" id="BPLR01002667">
    <property type="protein sequence ID" value="GIX76510.1"/>
    <property type="molecule type" value="Genomic_DNA"/>
</dbReference>
<dbReference type="AlphaFoldDB" id="A0AAV4MVJ3"/>
<organism evidence="2 3">
    <name type="scientific">Caerostris extrusa</name>
    <name type="common">Bark spider</name>
    <name type="synonym">Caerostris bankana</name>
    <dbReference type="NCBI Taxonomy" id="172846"/>
    <lineage>
        <taxon>Eukaryota</taxon>
        <taxon>Metazoa</taxon>
        <taxon>Ecdysozoa</taxon>
        <taxon>Arthropoda</taxon>
        <taxon>Chelicerata</taxon>
        <taxon>Arachnida</taxon>
        <taxon>Araneae</taxon>
        <taxon>Araneomorphae</taxon>
        <taxon>Entelegynae</taxon>
        <taxon>Araneoidea</taxon>
        <taxon>Araneidae</taxon>
        <taxon>Caerostris</taxon>
    </lineage>
</organism>
<feature type="compositionally biased region" description="Polar residues" evidence="1">
    <location>
        <begin position="19"/>
        <end position="30"/>
    </location>
</feature>
<evidence type="ECO:0000313" key="3">
    <source>
        <dbReference type="Proteomes" id="UP001054945"/>
    </source>
</evidence>
<comment type="caution">
    <text evidence="2">The sequence shown here is derived from an EMBL/GenBank/DDBJ whole genome shotgun (WGS) entry which is preliminary data.</text>
</comment>
<proteinExistence type="predicted"/>
<dbReference type="Proteomes" id="UP001054945">
    <property type="component" value="Unassembled WGS sequence"/>
</dbReference>
<gene>
    <name evidence="2" type="primary">AVEN_58704_1</name>
    <name evidence="2" type="ORF">CEXT_173321</name>
</gene>
<reference evidence="2 3" key="1">
    <citation type="submission" date="2021-06" db="EMBL/GenBank/DDBJ databases">
        <title>Caerostris extrusa draft genome.</title>
        <authorList>
            <person name="Kono N."/>
            <person name="Arakawa K."/>
        </authorList>
    </citation>
    <scope>NUCLEOTIDE SEQUENCE [LARGE SCALE GENOMIC DNA]</scope>
</reference>
<accession>A0AAV4MVJ3</accession>
<feature type="compositionally biased region" description="Basic and acidic residues" evidence="1">
    <location>
        <begin position="1"/>
        <end position="18"/>
    </location>
</feature>
<keyword evidence="3" id="KW-1185">Reference proteome</keyword>
<evidence type="ECO:0000313" key="2">
    <source>
        <dbReference type="EMBL" id="GIX76510.1"/>
    </source>
</evidence>
<sequence>MEDFQKMVKRNKNLEDSKMSNAGKLSSLDMQSDFEKRKSVESMTYAEPQSNRDHQERIKIDFIMHPDRDPELLRDNQMPGVERFILAFTPDGLPIKLRTGPEVAYPLQYIHKFLNANNVYINVPIISANTIETIDREILQLGSGDGNVLVAPLYVNLADPYKMEALIITLKNSRVFREQKYKGNNIKN</sequence>
<name>A0AAV4MVJ3_CAEEX</name>
<feature type="region of interest" description="Disordered" evidence="1">
    <location>
        <begin position="1"/>
        <end position="52"/>
    </location>
</feature>
<protein>
    <submittedName>
        <fullName evidence="2">Uncharacterized protein</fullName>
    </submittedName>
</protein>
<evidence type="ECO:0000256" key="1">
    <source>
        <dbReference type="SAM" id="MobiDB-lite"/>
    </source>
</evidence>